<dbReference type="RefSeq" id="WP_020509347.1">
    <property type="nucleotide sequence ID" value="NZ_JBIAZU010000001.1"/>
</dbReference>
<name>A0ABW6W910_9ACTN</name>
<comment type="caution">
    <text evidence="2">The sequence shown here is derived from an EMBL/GenBank/DDBJ whole genome shotgun (WGS) entry which is preliminary data.</text>
</comment>
<feature type="region of interest" description="Disordered" evidence="1">
    <location>
        <begin position="309"/>
        <end position="333"/>
    </location>
</feature>
<proteinExistence type="predicted"/>
<sequence length="333" mass="33601">MTRLDVYDVLVAGRAVDGRGDPLTGVRVECDRPGTRTRIASGGQFVVAGVAGLVFPHLATAADSVTVRLEAPGRETFELAVPLAAGSVPPVLLGDVEIPGPAVGVAGQVRREDLSQDPIPGALIRFVTDASVPGLFPLALRIGVPGARAATTTTVRATTVASAGAPVSCPAGARAGDEVLAATGIAAGTILRAGPREQYLQVRAVVGDLLLLTRPLAVSLAPGATLEPVTITPSGPTRTVVRPLAAGDCLVALDADLTADTVRVTDGVTGETTDHATGARADAAGFYQIGGVRGVDAVAVKATAAGLAGAQPPTVWRPDESRPVNPLDLSVRP</sequence>
<reference evidence="2 3" key="1">
    <citation type="submission" date="2024-10" db="EMBL/GenBank/DDBJ databases">
        <title>The Natural Products Discovery Center: Release of the First 8490 Sequenced Strains for Exploring Actinobacteria Biosynthetic Diversity.</title>
        <authorList>
            <person name="Kalkreuter E."/>
            <person name="Kautsar S.A."/>
            <person name="Yang D."/>
            <person name="Bader C.D."/>
            <person name="Teijaro C.N."/>
            <person name="Fluegel L."/>
            <person name="Davis C.M."/>
            <person name="Simpson J.R."/>
            <person name="Lauterbach L."/>
            <person name="Steele A.D."/>
            <person name="Gui C."/>
            <person name="Meng S."/>
            <person name="Li G."/>
            <person name="Viehrig K."/>
            <person name="Ye F."/>
            <person name="Su P."/>
            <person name="Kiefer A.F."/>
            <person name="Nichols A."/>
            <person name="Cepeda A.J."/>
            <person name="Yan W."/>
            <person name="Fan B."/>
            <person name="Jiang Y."/>
            <person name="Adhikari A."/>
            <person name="Zheng C.-J."/>
            <person name="Schuster L."/>
            <person name="Cowan T.M."/>
            <person name="Smanski M.J."/>
            <person name="Chevrette M.G."/>
            <person name="De Carvalho L.P.S."/>
            <person name="Shen B."/>
        </authorList>
    </citation>
    <scope>NUCLEOTIDE SEQUENCE [LARGE SCALE GENOMIC DNA]</scope>
    <source>
        <strain evidence="2 3">NPDC000087</strain>
    </source>
</reference>
<dbReference type="Proteomes" id="UP001602245">
    <property type="component" value="Unassembled WGS sequence"/>
</dbReference>
<gene>
    <name evidence="2" type="ORF">ACFY35_06160</name>
</gene>
<evidence type="ECO:0000313" key="3">
    <source>
        <dbReference type="Proteomes" id="UP001602245"/>
    </source>
</evidence>
<evidence type="ECO:0000256" key="1">
    <source>
        <dbReference type="SAM" id="MobiDB-lite"/>
    </source>
</evidence>
<organism evidence="2 3">
    <name type="scientific">Paractinoplanes globisporus</name>
    <dbReference type="NCBI Taxonomy" id="113565"/>
    <lineage>
        <taxon>Bacteria</taxon>
        <taxon>Bacillati</taxon>
        <taxon>Actinomycetota</taxon>
        <taxon>Actinomycetes</taxon>
        <taxon>Micromonosporales</taxon>
        <taxon>Micromonosporaceae</taxon>
        <taxon>Paractinoplanes</taxon>
    </lineage>
</organism>
<dbReference type="EMBL" id="JBIAZU010000001">
    <property type="protein sequence ID" value="MFF5289000.1"/>
    <property type="molecule type" value="Genomic_DNA"/>
</dbReference>
<protein>
    <submittedName>
        <fullName evidence="2">Uncharacterized protein</fullName>
    </submittedName>
</protein>
<evidence type="ECO:0000313" key="2">
    <source>
        <dbReference type="EMBL" id="MFF5289000.1"/>
    </source>
</evidence>
<accession>A0ABW6W910</accession>
<keyword evidence="3" id="KW-1185">Reference proteome</keyword>